<feature type="chain" id="PRO_5046710371" description="Complement component C1q receptor" evidence="13">
    <location>
        <begin position="17"/>
        <end position="921"/>
    </location>
</feature>
<evidence type="ECO:0000259" key="14">
    <source>
        <dbReference type="PROSITE" id="PS50026"/>
    </source>
</evidence>
<proteinExistence type="predicted"/>
<comment type="subcellular location">
    <subcellularLocation>
        <location evidence="1">Membrane</location>
        <topology evidence="1">Single-pass type I membrane protein</topology>
    </subcellularLocation>
</comment>
<dbReference type="SUPFAM" id="SSF57184">
    <property type="entry name" value="Growth factor receptor domain"/>
    <property type="match status" value="2"/>
</dbReference>
<dbReference type="SMART" id="SM00181">
    <property type="entry name" value="EGF"/>
    <property type="match status" value="6"/>
</dbReference>
<sequence>MLLSSLSVTMTTSCLLKLCLEGSPGAQHEMLCSPNACFILHMEPVSFHKAQNQCEHDGGYLMTLRDRNEEEDLRSLLSLIEKKHHDQVLKLWIGLKLHKKDCVLPGRTLKGFKWVSGEKDSQYSNWKQEPVNTCTGERCVKVDYTFSGQDQLKWTPGGCRKEAFYACKFSFQGMCESLTLLGPGKMIYEAIFSKYPLKSELKLLPFGTRARIICGGQELTSSMCLAKDGTYSWTKPGPFCNLETQICEKNNGGCEHECQQEGEAVQCFCREGYELDKDGFSCRMKDLCHPNTCEHRCMMGKTGFSCKCPSGFELSENQRNCSDIDECQSQACEEHSCINTHGSYKCLCKEGYELIDGECVDVNECVGHPCSAELTCINAVGSFMCIKLLETITAASSQETITSAAPSEDSDDRKTHFLESLTRTTVELQHQFPHTDAPLSELVNATDGDQHTNQSSVFGVTTSAQSRMMICVLGSVVPLLALITLTLFIAIFRCSRSKQEVKKKSTADGYCWVSSDCTRLLGKILSLYRVSFLALGDLVFRSWMPRSLTPSELFTASLEHTAFKMAVLLSVLFLLFVESGFGLKQTCLPVCSEGDCITMNWAKVDFDTAEEACRRRNGELLTLQSETHQQIFKTMAEALQERFWIGLRLPAGSCSSLSEPLRGYMWTSGSTNRTFNSSLMIWEDSLKVCSPHCISLSEHQIWTERPCSDKPDGFLCRTEEKNACWDPEILFKSSTTCKSAPCEQTCKNTKGGFKCSCFKGYIPDSSDPRRCRLHCPQKKCSAMCPGSSEDACFCADGFVENERMCEDIDECEMGRCQQGCVNTFGSFLCFCKMGFVLKDEVNCIAATKSEHSAELMIPTNKNTTLRVSSVPAVPFLWIWIVAAVTLVASVLLIRLYVVRRQKRREQSSNQQRAAPADHPDC</sequence>
<dbReference type="SMART" id="SM00179">
    <property type="entry name" value="EGF_CA"/>
    <property type="match status" value="5"/>
</dbReference>
<feature type="transmembrane region" description="Helical" evidence="12">
    <location>
        <begin position="472"/>
        <end position="494"/>
    </location>
</feature>
<dbReference type="InterPro" id="IPR026823">
    <property type="entry name" value="cEGF"/>
</dbReference>
<dbReference type="Pfam" id="PF07645">
    <property type="entry name" value="EGF_CA"/>
    <property type="match status" value="2"/>
</dbReference>
<keyword evidence="10 11" id="KW-1015">Disulfide bond</keyword>
<feature type="domain" description="C-type lectin" evidence="15">
    <location>
        <begin position="592"/>
        <end position="710"/>
    </location>
</feature>
<dbReference type="Pfam" id="PF12662">
    <property type="entry name" value="cEGF"/>
    <property type="match status" value="1"/>
</dbReference>
<keyword evidence="2 11" id="KW-0245">EGF-like domain</keyword>
<keyword evidence="8 12" id="KW-1133">Transmembrane helix</keyword>
<feature type="domain" description="EGF-like" evidence="14">
    <location>
        <begin position="323"/>
        <end position="358"/>
    </location>
</feature>
<feature type="domain" description="EGF-like" evidence="14">
    <location>
        <begin position="807"/>
        <end position="844"/>
    </location>
</feature>
<keyword evidence="5 13" id="KW-0732">Signal</keyword>
<keyword evidence="4 12" id="KW-0812">Transmembrane</keyword>
<dbReference type="SUPFAM" id="SSF57196">
    <property type="entry name" value="EGF/Laminin"/>
    <property type="match status" value="1"/>
</dbReference>
<evidence type="ECO:0000256" key="2">
    <source>
        <dbReference type="ARBA" id="ARBA00022536"/>
    </source>
</evidence>
<feature type="signal peptide" evidence="13">
    <location>
        <begin position="1"/>
        <end position="16"/>
    </location>
</feature>
<reference evidence="16 17" key="1">
    <citation type="submission" date="2021-06" db="EMBL/GenBank/DDBJ databases">
        <authorList>
            <person name="Palmer J.M."/>
        </authorList>
    </citation>
    <scope>NUCLEOTIDE SEQUENCE [LARGE SCALE GENOMIC DNA]</scope>
    <source>
        <strain evidence="16 17">GA_2019</strain>
        <tissue evidence="16">Muscle</tissue>
    </source>
</reference>
<feature type="domain" description="C-type lectin" evidence="15">
    <location>
        <begin position="33"/>
        <end position="168"/>
    </location>
</feature>
<keyword evidence="3" id="KW-0597">Phosphoprotein</keyword>
<dbReference type="InterPro" id="IPR016187">
    <property type="entry name" value="CTDL_fold"/>
</dbReference>
<dbReference type="Gene3D" id="3.10.100.10">
    <property type="entry name" value="Mannose-Binding Protein A, subunit A"/>
    <property type="match status" value="2"/>
</dbReference>
<dbReference type="InterPro" id="IPR000742">
    <property type="entry name" value="EGF"/>
</dbReference>
<evidence type="ECO:0000256" key="1">
    <source>
        <dbReference type="ARBA" id="ARBA00004479"/>
    </source>
</evidence>
<dbReference type="PANTHER" id="PTHR14789:SF8">
    <property type="entry name" value="C-TYPE LECTIN DOMAIN FAMILY 14 MEMBER A PRECURSOR-RELATED"/>
    <property type="match status" value="1"/>
</dbReference>
<evidence type="ECO:0000256" key="7">
    <source>
        <dbReference type="ARBA" id="ARBA00022737"/>
    </source>
</evidence>
<evidence type="ECO:0000256" key="5">
    <source>
        <dbReference type="ARBA" id="ARBA00022729"/>
    </source>
</evidence>
<dbReference type="PROSITE" id="PS50026">
    <property type="entry name" value="EGF_3"/>
    <property type="match status" value="2"/>
</dbReference>
<accession>A0ABV0PGG8</accession>
<evidence type="ECO:0000256" key="6">
    <source>
        <dbReference type="ARBA" id="ARBA00022734"/>
    </source>
</evidence>
<dbReference type="PROSITE" id="PS01187">
    <property type="entry name" value="EGF_CA"/>
    <property type="match status" value="3"/>
</dbReference>
<dbReference type="PANTHER" id="PTHR14789">
    <property type="entry name" value="CHONDROLECTIN VARIANT CHODLFDELTAE"/>
    <property type="match status" value="1"/>
</dbReference>
<dbReference type="CDD" id="cd00054">
    <property type="entry name" value="EGF_CA"/>
    <property type="match status" value="2"/>
</dbReference>
<evidence type="ECO:0000256" key="4">
    <source>
        <dbReference type="ARBA" id="ARBA00022692"/>
    </source>
</evidence>
<dbReference type="InterPro" id="IPR016186">
    <property type="entry name" value="C-type_lectin-like/link_sf"/>
</dbReference>
<feature type="transmembrane region" description="Helical" evidence="12">
    <location>
        <begin position="565"/>
        <end position="583"/>
    </location>
</feature>
<keyword evidence="9 12" id="KW-0472">Membrane</keyword>
<evidence type="ECO:0000256" key="9">
    <source>
        <dbReference type="ARBA" id="ARBA00023136"/>
    </source>
</evidence>
<keyword evidence="7" id="KW-0677">Repeat</keyword>
<dbReference type="PROSITE" id="PS50041">
    <property type="entry name" value="C_TYPE_LECTIN_2"/>
    <property type="match status" value="2"/>
</dbReference>
<dbReference type="Pfam" id="PF14670">
    <property type="entry name" value="FXa_inhibition"/>
    <property type="match status" value="1"/>
</dbReference>
<dbReference type="PROSITE" id="PS00010">
    <property type="entry name" value="ASX_HYDROXYL"/>
    <property type="match status" value="2"/>
</dbReference>
<keyword evidence="17" id="KW-1185">Reference proteome</keyword>
<evidence type="ECO:0000256" key="11">
    <source>
        <dbReference type="PROSITE-ProRule" id="PRU00076"/>
    </source>
</evidence>
<name>A0ABV0PGG8_9TELE</name>
<evidence type="ECO:0000256" key="8">
    <source>
        <dbReference type="ARBA" id="ARBA00022989"/>
    </source>
</evidence>
<evidence type="ECO:0000259" key="15">
    <source>
        <dbReference type="PROSITE" id="PS50041"/>
    </source>
</evidence>
<dbReference type="Pfam" id="PF00059">
    <property type="entry name" value="Lectin_C"/>
    <property type="match status" value="2"/>
</dbReference>
<keyword evidence="6" id="KW-0430">Lectin</keyword>
<gene>
    <name evidence="16" type="ORF">GOODEAATRI_023493</name>
</gene>
<dbReference type="InterPro" id="IPR049883">
    <property type="entry name" value="NOTCH1_EGF-like"/>
</dbReference>
<evidence type="ECO:0008006" key="18">
    <source>
        <dbReference type="Google" id="ProtNLM"/>
    </source>
</evidence>
<feature type="disulfide bond" evidence="11">
    <location>
        <begin position="327"/>
        <end position="337"/>
    </location>
</feature>
<organism evidence="16 17">
    <name type="scientific">Goodea atripinnis</name>
    <dbReference type="NCBI Taxonomy" id="208336"/>
    <lineage>
        <taxon>Eukaryota</taxon>
        <taxon>Metazoa</taxon>
        <taxon>Chordata</taxon>
        <taxon>Craniata</taxon>
        <taxon>Vertebrata</taxon>
        <taxon>Euteleostomi</taxon>
        <taxon>Actinopterygii</taxon>
        <taxon>Neopterygii</taxon>
        <taxon>Teleostei</taxon>
        <taxon>Neoteleostei</taxon>
        <taxon>Acanthomorphata</taxon>
        <taxon>Ovalentaria</taxon>
        <taxon>Atherinomorphae</taxon>
        <taxon>Cyprinodontiformes</taxon>
        <taxon>Goodeidae</taxon>
        <taxon>Goodea</taxon>
    </lineage>
</organism>
<dbReference type="InterPro" id="IPR051505">
    <property type="entry name" value="C-type_lectin_domain"/>
</dbReference>
<dbReference type="InterPro" id="IPR018097">
    <property type="entry name" value="EGF_Ca-bd_CS"/>
</dbReference>
<comment type="caution">
    <text evidence="11">Lacks conserved residue(s) required for the propagation of feature annotation.</text>
</comment>
<dbReference type="InterPro" id="IPR000152">
    <property type="entry name" value="EGF-type_Asp/Asn_hydroxyl_site"/>
</dbReference>
<dbReference type="Gene3D" id="2.10.25.10">
    <property type="entry name" value="Laminin"/>
    <property type="match status" value="6"/>
</dbReference>
<protein>
    <recommendedName>
        <fullName evidence="18">Complement component C1q receptor</fullName>
    </recommendedName>
</protein>
<dbReference type="InterPro" id="IPR001881">
    <property type="entry name" value="EGF-like_Ca-bd_dom"/>
</dbReference>
<dbReference type="PROSITE" id="PS01186">
    <property type="entry name" value="EGF_2"/>
    <property type="match status" value="2"/>
</dbReference>
<comment type="caution">
    <text evidence="16">The sequence shown here is derived from an EMBL/GenBank/DDBJ whole genome shotgun (WGS) entry which is preliminary data.</text>
</comment>
<evidence type="ECO:0000313" key="17">
    <source>
        <dbReference type="Proteomes" id="UP001476798"/>
    </source>
</evidence>
<dbReference type="PRINTS" id="PR00907">
    <property type="entry name" value="THRMBOMODULN"/>
</dbReference>
<evidence type="ECO:0000313" key="16">
    <source>
        <dbReference type="EMBL" id="MEQ2182555.1"/>
    </source>
</evidence>
<evidence type="ECO:0000256" key="12">
    <source>
        <dbReference type="SAM" id="Phobius"/>
    </source>
</evidence>
<dbReference type="InterPro" id="IPR001304">
    <property type="entry name" value="C-type_lectin-like"/>
</dbReference>
<dbReference type="Proteomes" id="UP001476798">
    <property type="component" value="Unassembled WGS sequence"/>
</dbReference>
<dbReference type="EMBL" id="JAHRIO010072494">
    <property type="protein sequence ID" value="MEQ2182555.1"/>
    <property type="molecule type" value="Genomic_DNA"/>
</dbReference>
<dbReference type="InterPro" id="IPR009030">
    <property type="entry name" value="Growth_fac_rcpt_cys_sf"/>
</dbReference>
<evidence type="ECO:0000256" key="3">
    <source>
        <dbReference type="ARBA" id="ARBA00022553"/>
    </source>
</evidence>
<evidence type="ECO:0000256" key="10">
    <source>
        <dbReference type="ARBA" id="ARBA00023157"/>
    </source>
</evidence>
<dbReference type="SMART" id="SM00034">
    <property type="entry name" value="CLECT"/>
    <property type="match status" value="2"/>
</dbReference>
<evidence type="ECO:0000256" key="13">
    <source>
        <dbReference type="SAM" id="SignalP"/>
    </source>
</evidence>
<dbReference type="SUPFAM" id="SSF56436">
    <property type="entry name" value="C-type lectin-like"/>
    <property type="match status" value="2"/>
</dbReference>
<feature type="transmembrane region" description="Helical" evidence="12">
    <location>
        <begin position="876"/>
        <end position="897"/>
    </location>
</feature>